<reference evidence="1 2" key="1">
    <citation type="journal article" date="2014" name="FEMS Microbiol. Lett.">
        <title>The genome of the Erwinia amylovora phage PhiEaH1 reveals greater diversity and broadens the applicability of phages for the treatment of fire blight.</title>
        <authorList>
            <person name="Meczker K."/>
            <person name="Domotor D."/>
            <person name="Vass J."/>
            <person name="Rakhely G."/>
            <person name="Schneider G."/>
            <person name="Kovacs T."/>
        </authorList>
    </citation>
    <scope>NUCLEOTIDE SEQUENCE [LARGE SCALE GENOMIC DNA]</scope>
</reference>
<organism evidence="1 2">
    <name type="scientific">Erwinia phage PhiEaH1</name>
    <dbReference type="NCBI Taxonomy" id="1401669"/>
    <lineage>
        <taxon>Viruses</taxon>
        <taxon>Duplodnaviria</taxon>
        <taxon>Heunggongvirae</taxon>
        <taxon>Uroviricota</taxon>
        <taxon>Caudoviricetes</taxon>
        <taxon>Chimalliviridae</taxon>
        <taxon>Iapetusvirus</taxon>
        <taxon>Iapetusvirus EaH1</taxon>
    </lineage>
</organism>
<keyword evidence="2" id="KW-1185">Reference proteome</keyword>
<dbReference type="RefSeq" id="YP_009010080.1">
    <property type="nucleotide sequence ID" value="NC_023610.1"/>
</dbReference>
<protein>
    <submittedName>
        <fullName evidence="1">Uncharacterized protein</fullName>
    </submittedName>
</protein>
<name>W8D040_9CAUD</name>
<proteinExistence type="predicted"/>
<dbReference type="GeneID" id="18500926"/>
<evidence type="ECO:0000313" key="2">
    <source>
        <dbReference type="Proteomes" id="UP000204235"/>
    </source>
</evidence>
<accession>W8D040</accession>
<dbReference type="EMBL" id="KF623294">
    <property type="protein sequence ID" value="AGX01749.1"/>
    <property type="molecule type" value="Genomic_DNA"/>
</dbReference>
<evidence type="ECO:0000313" key="1">
    <source>
        <dbReference type="EMBL" id="AGX01749.1"/>
    </source>
</evidence>
<sequence length="132" mass="15342">MLSSAEVFMKEPSSSGVQIFECMRAFELLDDVVEMAPMGCHINYDLWLGGALRQALTNQGGEWETACTWCSSDRGEQEWYRTVLYDAQVRIIDMFRKQWDEVAADDARNVLVVTDWKFLFKAQTIVVRYVRR</sequence>
<dbReference type="Proteomes" id="UP000204235">
    <property type="component" value="Segment"/>
</dbReference>
<dbReference type="KEGG" id="vg:18500926"/>